<evidence type="ECO:0000259" key="4">
    <source>
        <dbReference type="Pfam" id="PF01258"/>
    </source>
</evidence>
<keyword evidence="6" id="KW-1185">Reference proteome</keyword>
<evidence type="ECO:0000313" key="5">
    <source>
        <dbReference type="EMBL" id="CAK9249842.1"/>
    </source>
</evidence>
<dbReference type="InterPro" id="IPR020458">
    <property type="entry name" value="Znf_DskA_TraR_CS"/>
</dbReference>
<accession>A0ABP0V6U4</accession>
<protein>
    <recommendedName>
        <fullName evidence="4">Zinc finger DksA/TraR C4-type domain-containing protein</fullName>
    </recommendedName>
</protein>
<dbReference type="SUPFAM" id="SSF57716">
    <property type="entry name" value="Glucocorticoid receptor-like (DNA-binding domain)"/>
    <property type="match status" value="1"/>
</dbReference>
<dbReference type="PROSITE" id="PS01102">
    <property type="entry name" value="ZF_DKSA_1"/>
    <property type="match status" value="1"/>
</dbReference>
<dbReference type="PANTHER" id="PTHR33823:SF4">
    <property type="entry name" value="GENERAL STRESS PROTEIN 16O"/>
    <property type="match status" value="1"/>
</dbReference>
<sequence length="133" mass="15134">MALRKENPIQLGDKVELVRRQLLEQRESLSLGLRVATAEFLNDESLYTDAIDQASADIDKSFAMQLKNRDRDTLIQVDGALRRIEAGDFGICERCEDEISEARIKAFPFTTLCIDCKAELESEEHRFPGRNSN</sequence>
<gene>
    <name evidence="5" type="ORF">CSSPJE1EN1_LOCUS25220</name>
</gene>
<dbReference type="InterPro" id="IPR000962">
    <property type="entry name" value="Znf_DskA_TraR"/>
</dbReference>
<dbReference type="EMBL" id="CAXAQS010000054">
    <property type="protein sequence ID" value="CAK9249842.1"/>
    <property type="molecule type" value="Genomic_DNA"/>
</dbReference>
<reference evidence="5" key="1">
    <citation type="submission" date="2024-02" db="EMBL/GenBank/DDBJ databases">
        <authorList>
            <consortium name="ELIXIR-Norway"/>
            <consortium name="Elixir Norway"/>
        </authorList>
    </citation>
    <scope>NUCLEOTIDE SEQUENCE</scope>
</reference>
<dbReference type="Pfam" id="PF01258">
    <property type="entry name" value="zf-dskA_traR"/>
    <property type="match status" value="1"/>
</dbReference>
<feature type="domain" description="Zinc finger DksA/TraR C4-type" evidence="4">
    <location>
        <begin position="87"/>
        <end position="121"/>
    </location>
</feature>
<name>A0ABP0V6U4_9BRYO</name>
<dbReference type="InterPro" id="IPR037187">
    <property type="entry name" value="DnaK_N"/>
</dbReference>
<evidence type="ECO:0000256" key="1">
    <source>
        <dbReference type="ARBA" id="ARBA00022723"/>
    </source>
</evidence>
<dbReference type="SUPFAM" id="SSF109635">
    <property type="entry name" value="DnaK suppressor protein DksA, alpha-hairpin domain"/>
    <property type="match status" value="1"/>
</dbReference>
<comment type="caution">
    <text evidence="5">The sequence shown here is derived from an EMBL/GenBank/DDBJ whole genome shotgun (WGS) entry which is preliminary data.</text>
</comment>
<organism evidence="5 6">
    <name type="scientific">Sphagnum jensenii</name>
    <dbReference type="NCBI Taxonomy" id="128206"/>
    <lineage>
        <taxon>Eukaryota</taxon>
        <taxon>Viridiplantae</taxon>
        <taxon>Streptophyta</taxon>
        <taxon>Embryophyta</taxon>
        <taxon>Bryophyta</taxon>
        <taxon>Sphagnophytina</taxon>
        <taxon>Sphagnopsida</taxon>
        <taxon>Sphagnales</taxon>
        <taxon>Sphagnaceae</taxon>
        <taxon>Sphagnum</taxon>
    </lineage>
</organism>
<evidence type="ECO:0000256" key="3">
    <source>
        <dbReference type="ARBA" id="ARBA00022833"/>
    </source>
</evidence>
<dbReference type="PANTHER" id="PTHR33823">
    <property type="entry name" value="RNA POLYMERASE-BINDING TRANSCRIPTION FACTOR DKSA-RELATED"/>
    <property type="match status" value="1"/>
</dbReference>
<evidence type="ECO:0000256" key="2">
    <source>
        <dbReference type="ARBA" id="ARBA00022771"/>
    </source>
</evidence>
<dbReference type="PROSITE" id="PS51128">
    <property type="entry name" value="ZF_DKSA_2"/>
    <property type="match status" value="1"/>
</dbReference>
<proteinExistence type="predicted"/>
<keyword evidence="1" id="KW-0479">Metal-binding</keyword>
<keyword evidence="2" id="KW-0863">Zinc-finger</keyword>
<dbReference type="Gene3D" id="1.20.120.910">
    <property type="entry name" value="DksA, coiled-coil domain"/>
    <property type="match status" value="1"/>
</dbReference>
<keyword evidence="3" id="KW-0862">Zinc</keyword>
<evidence type="ECO:0000313" key="6">
    <source>
        <dbReference type="Proteomes" id="UP001497444"/>
    </source>
</evidence>
<dbReference type="Proteomes" id="UP001497444">
    <property type="component" value="Unassembled WGS sequence"/>
</dbReference>